<keyword evidence="2" id="KW-1185">Reference proteome</keyword>
<reference evidence="1" key="1">
    <citation type="journal article" date="2023" name="IScience">
        <title>Live-bearing cockroach genome reveals convergent evolutionary mechanisms linked to viviparity in insects and beyond.</title>
        <authorList>
            <person name="Fouks B."/>
            <person name="Harrison M.C."/>
            <person name="Mikhailova A.A."/>
            <person name="Marchal E."/>
            <person name="English S."/>
            <person name="Carruthers M."/>
            <person name="Jennings E.C."/>
            <person name="Chiamaka E.L."/>
            <person name="Frigard R.A."/>
            <person name="Pippel M."/>
            <person name="Attardo G.M."/>
            <person name="Benoit J.B."/>
            <person name="Bornberg-Bauer E."/>
            <person name="Tobe S.S."/>
        </authorList>
    </citation>
    <scope>NUCLEOTIDE SEQUENCE</scope>
    <source>
        <strain evidence="1">Stay&amp;Tobe</strain>
    </source>
</reference>
<dbReference type="Proteomes" id="UP001233999">
    <property type="component" value="Unassembled WGS sequence"/>
</dbReference>
<protein>
    <submittedName>
        <fullName evidence="1">Uncharacterized protein</fullName>
    </submittedName>
</protein>
<dbReference type="EMBL" id="JASPKZ010006067">
    <property type="protein sequence ID" value="KAJ9587739.1"/>
    <property type="molecule type" value="Genomic_DNA"/>
</dbReference>
<dbReference type="AlphaFoldDB" id="A0AAD7ZVV0"/>
<organism evidence="1 2">
    <name type="scientific">Diploptera punctata</name>
    <name type="common">Pacific beetle cockroach</name>
    <dbReference type="NCBI Taxonomy" id="6984"/>
    <lineage>
        <taxon>Eukaryota</taxon>
        <taxon>Metazoa</taxon>
        <taxon>Ecdysozoa</taxon>
        <taxon>Arthropoda</taxon>
        <taxon>Hexapoda</taxon>
        <taxon>Insecta</taxon>
        <taxon>Pterygota</taxon>
        <taxon>Neoptera</taxon>
        <taxon>Polyneoptera</taxon>
        <taxon>Dictyoptera</taxon>
        <taxon>Blattodea</taxon>
        <taxon>Blaberoidea</taxon>
        <taxon>Blaberidae</taxon>
        <taxon>Diplopterinae</taxon>
        <taxon>Diploptera</taxon>
    </lineage>
</organism>
<accession>A0AAD7ZVV0</accession>
<proteinExistence type="predicted"/>
<evidence type="ECO:0000313" key="1">
    <source>
        <dbReference type="EMBL" id="KAJ9587739.1"/>
    </source>
</evidence>
<reference evidence="1" key="2">
    <citation type="submission" date="2023-05" db="EMBL/GenBank/DDBJ databases">
        <authorList>
            <person name="Fouks B."/>
        </authorList>
    </citation>
    <scope>NUCLEOTIDE SEQUENCE</scope>
    <source>
        <strain evidence="1">Stay&amp;Tobe</strain>
        <tissue evidence="1">Testes</tissue>
    </source>
</reference>
<sequence length="68" mass="7125">LVQPRRVLSMVSGTLFPSGVGEILFPSGVGEIFPSGVGEICGTFSPLLPLEDSDEDTSFSNFSFGGSR</sequence>
<feature type="non-terminal residue" evidence="1">
    <location>
        <position position="68"/>
    </location>
</feature>
<evidence type="ECO:0000313" key="2">
    <source>
        <dbReference type="Proteomes" id="UP001233999"/>
    </source>
</evidence>
<comment type="caution">
    <text evidence="1">The sequence shown here is derived from an EMBL/GenBank/DDBJ whole genome shotgun (WGS) entry which is preliminary data.</text>
</comment>
<gene>
    <name evidence="1" type="ORF">L9F63_018828</name>
</gene>
<name>A0AAD7ZVV0_DIPPU</name>
<feature type="non-terminal residue" evidence="1">
    <location>
        <position position="1"/>
    </location>
</feature>